<evidence type="ECO:0000256" key="5">
    <source>
        <dbReference type="ARBA" id="ARBA00022679"/>
    </source>
</evidence>
<feature type="region of interest" description="Disordered" evidence="8">
    <location>
        <begin position="647"/>
        <end position="768"/>
    </location>
</feature>
<dbReference type="PANTHER" id="PTHR22884">
    <property type="entry name" value="SET DOMAIN PROTEINS"/>
    <property type="match status" value="1"/>
</dbReference>
<evidence type="ECO:0000259" key="9">
    <source>
        <dbReference type="PROSITE" id="PS50280"/>
    </source>
</evidence>
<name>A0A9Q9EGA1_9PEZI</name>
<dbReference type="AlphaFoldDB" id="A0A9Q9EGA1"/>
<dbReference type="InterPro" id="IPR003616">
    <property type="entry name" value="Post-SET_dom"/>
</dbReference>
<proteinExistence type="predicted"/>
<feature type="compositionally biased region" description="Basic and acidic residues" evidence="8">
    <location>
        <begin position="647"/>
        <end position="657"/>
    </location>
</feature>
<feature type="compositionally biased region" description="Polar residues" evidence="8">
    <location>
        <begin position="253"/>
        <end position="262"/>
    </location>
</feature>
<dbReference type="GO" id="GO:0005634">
    <property type="term" value="C:nucleus"/>
    <property type="evidence" value="ECO:0007669"/>
    <property type="project" value="UniProtKB-SubCell"/>
</dbReference>
<comment type="subcellular location">
    <subcellularLocation>
        <location evidence="2">Chromosome</location>
    </subcellularLocation>
    <subcellularLocation>
        <location evidence="1">Nucleus</location>
    </subcellularLocation>
</comment>
<feature type="compositionally biased region" description="Basic and acidic residues" evidence="8">
    <location>
        <begin position="158"/>
        <end position="168"/>
    </location>
</feature>
<dbReference type="GO" id="GO:0042054">
    <property type="term" value="F:histone methyltransferase activity"/>
    <property type="evidence" value="ECO:0007669"/>
    <property type="project" value="InterPro"/>
</dbReference>
<evidence type="ECO:0000256" key="3">
    <source>
        <dbReference type="ARBA" id="ARBA00022454"/>
    </source>
</evidence>
<dbReference type="InterPro" id="IPR006560">
    <property type="entry name" value="AWS_dom"/>
</dbReference>
<accession>A0A9Q9EGA1</accession>
<evidence type="ECO:0000259" key="10">
    <source>
        <dbReference type="PROSITE" id="PS50868"/>
    </source>
</evidence>
<sequence>MVPQRETLTRTSPSSDSALSNIDVTGSAMDLDDASEHPAASTPPTSVGDDRSTHSAKAGNEVGEQQEHASGGRAKRSRVSINYNVKHLLDAQASERTIESSSSSSKVRKASGLSGRTLVEREQTPPDELENEDIDVELEDDLEKMLARTPQKGKAPAKKIERRPSMKDRAKKAATVLGKRTRDMVEAGKKKLGLVEEQESPKKTKLLKELDMGPKGFLDEIDLDEEREAPRPVKRAKTTKAPERDLAPVTIANPMQKTSSGSRVKKWQVQGLYAGQEMDFDSNKPASKQKKKLQKNRPESSASAATVDSEVKPKKKHLNFNLPMFGYLDEDKTRSFRIPYDVYAPHNNKKMDEKPKDWHKLNKNRLVGDAKDLWQKEEKLQPSFCSCKTPDQLGAGCDDDCLNRVMQYECDDRNCRLGADECSNRPFHELAARLKKGGLFDIGVEVVKTEQRGHGIRAARSFKPGQIIMEYTGEIITEEECQLRMSTTYLNKPCYYLMEMERGLVLDGTKGSAARFINHACDPNCEVRMTKVNGVPRMGIYAGPSGIMTNEELSYDYNFDNFGDTRQICYCGSQNCRGYLGKRLRADQIKKLAKEEQERLRIVYEEAQKRAQQEARKKQEHDDRGSGWRGWLAVDDPEVKAQLKEEKRLKEEAEKNSSRAQRLAARRGSPSARPRPAPAAPKAARKKAEPKPQKAVVAEEVSHQNEDDAHAIEEESDEDMKVDVVKNLSRPKHTRTTSTGSKFTENIDLEDRPTSKASSRPASRRSGIIKKTTVSVKTSAEIERTEKLEVMVEDTVMTEAAASELPSLADELTNSNGANLSKVSSEPDTIPAIEAMADDEAHLVNELAPKAGKLLKRSNSVRDRVKQAFSSVSSGTKTFKQSTLNFAKLS</sequence>
<dbReference type="SMART" id="SM00317">
    <property type="entry name" value="SET"/>
    <property type="match status" value="1"/>
</dbReference>
<dbReference type="GO" id="GO:0032259">
    <property type="term" value="P:methylation"/>
    <property type="evidence" value="ECO:0007669"/>
    <property type="project" value="UniProtKB-KW"/>
</dbReference>
<keyword evidence="7" id="KW-0539">Nucleus</keyword>
<dbReference type="SUPFAM" id="SSF82199">
    <property type="entry name" value="SET domain"/>
    <property type="match status" value="1"/>
</dbReference>
<feature type="compositionally biased region" description="Basic and acidic residues" evidence="8">
    <location>
        <begin position="613"/>
        <end position="626"/>
    </location>
</feature>
<dbReference type="PROSITE" id="PS50868">
    <property type="entry name" value="POST_SET"/>
    <property type="match status" value="1"/>
</dbReference>
<keyword evidence="3" id="KW-0158">Chromosome</keyword>
<evidence type="ECO:0000256" key="2">
    <source>
        <dbReference type="ARBA" id="ARBA00004286"/>
    </source>
</evidence>
<feature type="compositionally biased region" description="Low complexity" evidence="8">
    <location>
        <begin position="755"/>
        <end position="766"/>
    </location>
</feature>
<dbReference type="Proteomes" id="UP001056384">
    <property type="component" value="Chromosome 3"/>
</dbReference>
<evidence type="ECO:0000313" key="12">
    <source>
        <dbReference type="EMBL" id="USW50611.1"/>
    </source>
</evidence>
<gene>
    <name evidence="12" type="ORF">Slin15195_G039300</name>
</gene>
<reference evidence="12" key="1">
    <citation type="submission" date="2022-06" db="EMBL/GenBank/DDBJ databases">
        <title>Complete genome sequences of two strains of the flax pathogen Septoria linicola.</title>
        <authorList>
            <person name="Lapalu N."/>
            <person name="Simon A."/>
            <person name="Demenou B."/>
            <person name="Paumier D."/>
            <person name="Guillot M.-P."/>
            <person name="Gout L."/>
            <person name="Valade R."/>
        </authorList>
    </citation>
    <scope>NUCLEOTIDE SEQUENCE</scope>
    <source>
        <strain evidence="12">SE15195</strain>
    </source>
</reference>
<evidence type="ECO:0000256" key="7">
    <source>
        <dbReference type="ARBA" id="ARBA00023242"/>
    </source>
</evidence>
<feature type="region of interest" description="Disordered" evidence="8">
    <location>
        <begin position="278"/>
        <end position="312"/>
    </location>
</feature>
<dbReference type="SMART" id="SM00508">
    <property type="entry name" value="PostSET"/>
    <property type="match status" value="1"/>
</dbReference>
<feature type="compositionally biased region" description="Polar residues" evidence="8">
    <location>
        <begin position="9"/>
        <end position="24"/>
    </location>
</feature>
<keyword evidence="13" id="KW-1185">Reference proteome</keyword>
<dbReference type="InterPro" id="IPR050777">
    <property type="entry name" value="SET2_Histone-Lys_MeTrsfase"/>
</dbReference>
<dbReference type="InterPro" id="IPR046341">
    <property type="entry name" value="SET_dom_sf"/>
</dbReference>
<dbReference type="SMART" id="SM00570">
    <property type="entry name" value="AWS"/>
    <property type="match status" value="1"/>
</dbReference>
<dbReference type="Pfam" id="PF17907">
    <property type="entry name" value="AWS"/>
    <property type="match status" value="1"/>
</dbReference>
<feature type="region of interest" description="Disordered" evidence="8">
    <location>
        <begin position="146"/>
        <end position="264"/>
    </location>
</feature>
<evidence type="ECO:0000313" key="13">
    <source>
        <dbReference type="Proteomes" id="UP001056384"/>
    </source>
</evidence>
<keyword evidence="6" id="KW-0949">S-adenosyl-L-methionine</keyword>
<feature type="compositionally biased region" description="Basic and acidic residues" evidence="8">
    <location>
        <begin position="180"/>
        <end position="189"/>
    </location>
</feature>
<dbReference type="InterPro" id="IPR001214">
    <property type="entry name" value="SET_dom"/>
</dbReference>
<dbReference type="Pfam" id="PF00856">
    <property type="entry name" value="SET"/>
    <property type="match status" value="1"/>
</dbReference>
<keyword evidence="4" id="KW-0489">Methyltransferase</keyword>
<dbReference type="PROSITE" id="PS50280">
    <property type="entry name" value="SET"/>
    <property type="match status" value="1"/>
</dbReference>
<evidence type="ECO:0000256" key="6">
    <source>
        <dbReference type="ARBA" id="ARBA00022691"/>
    </source>
</evidence>
<dbReference type="Gene3D" id="2.170.270.10">
    <property type="entry name" value="SET domain"/>
    <property type="match status" value="1"/>
</dbReference>
<keyword evidence="5" id="KW-0808">Transferase</keyword>
<dbReference type="GO" id="GO:0005694">
    <property type="term" value="C:chromosome"/>
    <property type="evidence" value="ECO:0007669"/>
    <property type="project" value="UniProtKB-SubCell"/>
</dbReference>
<dbReference type="EMBL" id="CP099420">
    <property type="protein sequence ID" value="USW50611.1"/>
    <property type="molecule type" value="Genomic_DNA"/>
</dbReference>
<feature type="domain" description="Post-SET" evidence="10">
    <location>
        <begin position="565"/>
        <end position="581"/>
    </location>
</feature>
<evidence type="ECO:0000256" key="1">
    <source>
        <dbReference type="ARBA" id="ARBA00004123"/>
    </source>
</evidence>
<evidence type="ECO:0000259" key="11">
    <source>
        <dbReference type="PROSITE" id="PS51215"/>
    </source>
</evidence>
<feature type="compositionally biased region" description="Basic and acidic residues" evidence="8">
    <location>
        <begin position="199"/>
        <end position="212"/>
    </location>
</feature>
<organism evidence="12 13">
    <name type="scientific">Septoria linicola</name>
    <dbReference type="NCBI Taxonomy" id="215465"/>
    <lineage>
        <taxon>Eukaryota</taxon>
        <taxon>Fungi</taxon>
        <taxon>Dikarya</taxon>
        <taxon>Ascomycota</taxon>
        <taxon>Pezizomycotina</taxon>
        <taxon>Dothideomycetes</taxon>
        <taxon>Dothideomycetidae</taxon>
        <taxon>Mycosphaerellales</taxon>
        <taxon>Mycosphaerellaceae</taxon>
        <taxon>Septoria</taxon>
    </lineage>
</organism>
<feature type="domain" description="SET" evidence="9">
    <location>
        <begin position="442"/>
        <end position="558"/>
    </location>
</feature>
<feature type="region of interest" description="Disordered" evidence="8">
    <location>
        <begin position="613"/>
        <end position="633"/>
    </location>
</feature>
<evidence type="ECO:0000256" key="4">
    <source>
        <dbReference type="ARBA" id="ARBA00022603"/>
    </source>
</evidence>
<feature type="domain" description="AWS" evidence="11">
    <location>
        <begin position="380"/>
        <end position="431"/>
    </location>
</feature>
<feature type="compositionally biased region" description="Basic and acidic residues" evidence="8">
    <location>
        <begin position="700"/>
        <end position="724"/>
    </location>
</feature>
<protein>
    <submittedName>
        <fullName evidence="12">SET domain, AWS domain-containing protein</fullName>
    </submittedName>
</protein>
<evidence type="ECO:0000256" key="8">
    <source>
        <dbReference type="SAM" id="MobiDB-lite"/>
    </source>
</evidence>
<feature type="region of interest" description="Disordered" evidence="8">
    <location>
        <begin position="1"/>
        <end position="133"/>
    </location>
</feature>
<dbReference type="OrthoDB" id="422362at2759"/>
<dbReference type="PROSITE" id="PS51215">
    <property type="entry name" value="AWS"/>
    <property type="match status" value="1"/>
</dbReference>